<accession>A0A1G7SQM1</accession>
<protein>
    <recommendedName>
        <fullName evidence="4">DUF4893 domain-containing protein</fullName>
    </recommendedName>
</protein>
<dbReference type="Pfam" id="PF16233">
    <property type="entry name" value="DUF4893"/>
    <property type="match status" value="1"/>
</dbReference>
<sequence>MRYLIGLLFALVFALPGHAETPDLEGYSAQLFEQLHPEDQSLAEGWQTGLAKQLDLLEDDPEEFVVLDSIDEIRELIAAEHQPFSIEELDGNWRMRSLQASDLGAIAYQYFPARIYPEGEAYFFDKNTGSQRHRGLMAQLDEDTVFFVGALYYGYETPRLYSSQMVGETTPQQREFDAVAEIYKIGDDHFLMAFAPKNDSYRLYEIRK</sequence>
<organism evidence="2 3">
    <name type="scientific">Pelagibacterium luteolum</name>
    <dbReference type="NCBI Taxonomy" id="440168"/>
    <lineage>
        <taxon>Bacteria</taxon>
        <taxon>Pseudomonadati</taxon>
        <taxon>Pseudomonadota</taxon>
        <taxon>Alphaproteobacteria</taxon>
        <taxon>Hyphomicrobiales</taxon>
        <taxon>Devosiaceae</taxon>
        <taxon>Pelagibacterium</taxon>
    </lineage>
</organism>
<gene>
    <name evidence="2" type="ORF">SAMN04487974_101664</name>
</gene>
<feature type="chain" id="PRO_5011597415" description="DUF4893 domain-containing protein" evidence="1">
    <location>
        <begin position="20"/>
        <end position="208"/>
    </location>
</feature>
<name>A0A1G7SQM1_9HYPH</name>
<dbReference type="STRING" id="440168.SAMN04487974_101664"/>
<dbReference type="AlphaFoldDB" id="A0A1G7SQM1"/>
<proteinExistence type="predicted"/>
<dbReference type="RefSeq" id="WP_176762484.1">
    <property type="nucleotide sequence ID" value="NZ_FNCS01000001.1"/>
</dbReference>
<keyword evidence="3" id="KW-1185">Reference proteome</keyword>
<evidence type="ECO:0000313" key="3">
    <source>
        <dbReference type="Proteomes" id="UP000199495"/>
    </source>
</evidence>
<feature type="signal peptide" evidence="1">
    <location>
        <begin position="1"/>
        <end position="19"/>
    </location>
</feature>
<dbReference type="EMBL" id="FNCS01000001">
    <property type="protein sequence ID" value="SDG25333.1"/>
    <property type="molecule type" value="Genomic_DNA"/>
</dbReference>
<dbReference type="InterPro" id="IPR032609">
    <property type="entry name" value="DUF4893"/>
</dbReference>
<reference evidence="2 3" key="1">
    <citation type="submission" date="2016-10" db="EMBL/GenBank/DDBJ databases">
        <authorList>
            <person name="de Groot N.N."/>
        </authorList>
    </citation>
    <scope>NUCLEOTIDE SEQUENCE [LARGE SCALE GENOMIC DNA]</scope>
    <source>
        <strain evidence="2 3">CGMCC 1.10267</strain>
    </source>
</reference>
<evidence type="ECO:0008006" key="4">
    <source>
        <dbReference type="Google" id="ProtNLM"/>
    </source>
</evidence>
<keyword evidence="1" id="KW-0732">Signal</keyword>
<evidence type="ECO:0000256" key="1">
    <source>
        <dbReference type="SAM" id="SignalP"/>
    </source>
</evidence>
<evidence type="ECO:0000313" key="2">
    <source>
        <dbReference type="EMBL" id="SDG25333.1"/>
    </source>
</evidence>
<dbReference type="Proteomes" id="UP000199495">
    <property type="component" value="Unassembled WGS sequence"/>
</dbReference>